<reference evidence="1 2" key="1">
    <citation type="submission" date="2020-07" db="EMBL/GenBank/DDBJ databases">
        <title>Diversity of carbapenemase encoding genes among Pseudomonas putida group clinical isolates in a tertiary Brazilian hospital.</title>
        <authorList>
            <person name="Alberto-Lei F."/>
            <person name="Nodari C.S."/>
            <person name="Streling A.P."/>
            <person name="Paulino J.T."/>
            <person name="Bessa-Neto F.O."/>
            <person name="Cayo R."/>
            <person name="Gales A.C."/>
        </authorList>
    </citation>
    <scope>NUCLEOTIDE SEQUENCE [LARGE SCALE GENOMIC DNA]</scope>
    <source>
        <strain evidence="1 2">12273</strain>
    </source>
</reference>
<evidence type="ECO:0000313" key="2">
    <source>
        <dbReference type="Proteomes" id="UP000590738"/>
    </source>
</evidence>
<dbReference type="RefSeq" id="WP_029885598.1">
    <property type="nucleotide sequence ID" value="NZ_BQHP01000006.1"/>
</dbReference>
<accession>A0A7W2LJR1</accession>
<dbReference type="AlphaFoldDB" id="A0A7W2LJR1"/>
<protein>
    <submittedName>
        <fullName evidence="1">Uncharacterized protein</fullName>
    </submittedName>
</protein>
<organism evidence="1 2">
    <name type="scientific">Pseudomonas juntendi</name>
    <dbReference type="NCBI Taxonomy" id="2666183"/>
    <lineage>
        <taxon>Bacteria</taxon>
        <taxon>Pseudomonadati</taxon>
        <taxon>Pseudomonadota</taxon>
        <taxon>Gammaproteobacteria</taxon>
        <taxon>Pseudomonadales</taxon>
        <taxon>Pseudomonadaceae</taxon>
        <taxon>Pseudomonas</taxon>
    </lineage>
</organism>
<evidence type="ECO:0000313" key="1">
    <source>
        <dbReference type="EMBL" id="MBA6142145.1"/>
    </source>
</evidence>
<dbReference type="Proteomes" id="UP000590738">
    <property type="component" value="Unassembled WGS sequence"/>
</dbReference>
<sequence>MKKFAFVSAAAEREYKELPKDVQDDFGKDLRRIQYGQDPVRPFKTLTESVGAGVQVAQERMKELKHELRKMGYRI</sequence>
<gene>
    <name evidence="1" type="ORF">H4B97_06605</name>
</gene>
<proteinExistence type="predicted"/>
<name>A0A7W2LJR1_9PSED</name>
<dbReference type="EMBL" id="JACGCZ010000008">
    <property type="protein sequence ID" value="MBA6142145.1"/>
    <property type="molecule type" value="Genomic_DNA"/>
</dbReference>
<comment type="caution">
    <text evidence="1">The sequence shown here is derived from an EMBL/GenBank/DDBJ whole genome shotgun (WGS) entry which is preliminary data.</text>
</comment>